<organism evidence="10 11">
    <name type="scientific">Lottia gigantea</name>
    <name type="common">Giant owl limpet</name>
    <dbReference type="NCBI Taxonomy" id="225164"/>
    <lineage>
        <taxon>Eukaryota</taxon>
        <taxon>Metazoa</taxon>
        <taxon>Spiralia</taxon>
        <taxon>Lophotrochozoa</taxon>
        <taxon>Mollusca</taxon>
        <taxon>Gastropoda</taxon>
        <taxon>Patellogastropoda</taxon>
        <taxon>Lottioidea</taxon>
        <taxon>Lottiidae</taxon>
        <taxon>Lottia</taxon>
    </lineage>
</organism>
<evidence type="ECO:0000256" key="6">
    <source>
        <dbReference type="ARBA" id="ARBA00023004"/>
    </source>
</evidence>
<evidence type="ECO:0000256" key="2">
    <source>
        <dbReference type="ARBA" id="ARBA00022448"/>
    </source>
</evidence>
<keyword evidence="2 8" id="KW-0813">Transport</keyword>
<evidence type="ECO:0000256" key="1">
    <source>
        <dbReference type="ARBA" id="ARBA00013895"/>
    </source>
</evidence>
<dbReference type="OMA" id="ITSIMKQ"/>
<dbReference type="PANTHER" id="PTHR46458">
    <property type="entry name" value="BLR2807 PROTEIN"/>
    <property type="match status" value="1"/>
</dbReference>
<evidence type="ECO:0000259" key="9">
    <source>
        <dbReference type="PROSITE" id="PS01033"/>
    </source>
</evidence>
<dbReference type="SUPFAM" id="SSF46458">
    <property type="entry name" value="Globin-like"/>
    <property type="match status" value="1"/>
</dbReference>
<evidence type="ECO:0000313" key="11">
    <source>
        <dbReference type="Proteomes" id="UP000030746"/>
    </source>
</evidence>
<sequence length="143" mass="16873">MDLVRETWNIAREDIARVGVVAFLSLFEKYPETQNIFLPFRGLTVDELQHSARLREHGLRVMLTVEKCIARLDKPEKLQDLLHDLGQKHVEFNTKVDYIDMVGPQFIQAIRPVVKSDWTPEVEDAWEDFFKLLIYFMKEAMCF</sequence>
<reference evidence="10 11" key="1">
    <citation type="journal article" date="2013" name="Nature">
        <title>Insights into bilaterian evolution from three spiralian genomes.</title>
        <authorList>
            <person name="Simakov O."/>
            <person name="Marletaz F."/>
            <person name="Cho S.J."/>
            <person name="Edsinger-Gonzales E."/>
            <person name="Havlak P."/>
            <person name="Hellsten U."/>
            <person name="Kuo D.H."/>
            <person name="Larsson T."/>
            <person name="Lv J."/>
            <person name="Arendt D."/>
            <person name="Savage R."/>
            <person name="Osoegawa K."/>
            <person name="de Jong P."/>
            <person name="Grimwood J."/>
            <person name="Chapman J.A."/>
            <person name="Shapiro H."/>
            <person name="Aerts A."/>
            <person name="Otillar R.P."/>
            <person name="Terry A.Y."/>
            <person name="Boore J.L."/>
            <person name="Grigoriev I.V."/>
            <person name="Lindberg D.R."/>
            <person name="Seaver E.C."/>
            <person name="Weisblat D.A."/>
            <person name="Putnam N.H."/>
            <person name="Rokhsar D.S."/>
        </authorList>
    </citation>
    <scope>NUCLEOTIDE SEQUENCE [LARGE SCALE GENOMIC DNA]</scope>
</reference>
<keyword evidence="5" id="KW-0479">Metal-binding</keyword>
<evidence type="ECO:0000313" key="10">
    <source>
        <dbReference type="EMBL" id="ESO94142.1"/>
    </source>
</evidence>
<dbReference type="PANTHER" id="PTHR46458:SF1">
    <property type="entry name" value="GEO09476P1"/>
    <property type="match status" value="1"/>
</dbReference>
<comment type="similarity">
    <text evidence="8">Belongs to the globin family.</text>
</comment>
<proteinExistence type="inferred from homology"/>
<dbReference type="OrthoDB" id="436496at2759"/>
<gene>
    <name evidence="10" type="ORF">LOTGIDRAFT_118731</name>
</gene>
<dbReference type="InterPro" id="IPR000971">
    <property type="entry name" value="Globin"/>
</dbReference>
<dbReference type="PROSITE" id="PS01033">
    <property type="entry name" value="GLOBIN"/>
    <property type="match status" value="1"/>
</dbReference>
<evidence type="ECO:0000256" key="5">
    <source>
        <dbReference type="ARBA" id="ARBA00022723"/>
    </source>
</evidence>
<keyword evidence="11" id="KW-1185">Reference proteome</keyword>
<dbReference type="CTD" id="20231654"/>
<dbReference type="Proteomes" id="UP000030746">
    <property type="component" value="Unassembled WGS sequence"/>
</dbReference>
<feature type="domain" description="Globin" evidence="9">
    <location>
        <begin position="1"/>
        <end position="142"/>
    </location>
</feature>
<dbReference type="GO" id="GO:0019825">
    <property type="term" value="F:oxygen binding"/>
    <property type="evidence" value="ECO:0007669"/>
    <property type="project" value="InterPro"/>
</dbReference>
<accession>V4ABF4</accession>
<keyword evidence="6" id="KW-0408">Iron</keyword>
<dbReference type="RefSeq" id="XP_009054991.1">
    <property type="nucleotide sequence ID" value="XM_009056743.1"/>
</dbReference>
<dbReference type="EMBL" id="KB201847">
    <property type="protein sequence ID" value="ESO94142.1"/>
    <property type="molecule type" value="Genomic_DNA"/>
</dbReference>
<keyword evidence="4 8" id="KW-0561">Oxygen transport</keyword>
<dbReference type="HOGENOM" id="CLU_003827_13_6_1"/>
<dbReference type="Pfam" id="PF00042">
    <property type="entry name" value="Globin"/>
    <property type="match status" value="1"/>
</dbReference>
<dbReference type="InterPro" id="IPR009050">
    <property type="entry name" value="Globin-like_sf"/>
</dbReference>
<dbReference type="AlphaFoldDB" id="V4ABF4"/>
<dbReference type="GO" id="GO:0020037">
    <property type="term" value="F:heme binding"/>
    <property type="evidence" value="ECO:0007669"/>
    <property type="project" value="InterPro"/>
</dbReference>
<keyword evidence="3 8" id="KW-0349">Heme</keyword>
<dbReference type="KEGG" id="lgi:LOTGIDRAFT_118731"/>
<evidence type="ECO:0000256" key="3">
    <source>
        <dbReference type="ARBA" id="ARBA00022617"/>
    </source>
</evidence>
<dbReference type="PRINTS" id="PR00188">
    <property type="entry name" value="PLANTGLOBIN"/>
</dbReference>
<dbReference type="Gene3D" id="1.10.490.10">
    <property type="entry name" value="Globins"/>
    <property type="match status" value="1"/>
</dbReference>
<protein>
    <recommendedName>
        <fullName evidence="1">Globin</fullName>
    </recommendedName>
    <alternativeName>
        <fullName evidence="7">Myoglobin</fullName>
    </alternativeName>
</protein>
<name>V4ABF4_LOTGI</name>
<dbReference type="InterPro" id="IPR050532">
    <property type="entry name" value="Globin-like_OT"/>
</dbReference>
<evidence type="ECO:0000256" key="7">
    <source>
        <dbReference type="ARBA" id="ARBA00030087"/>
    </source>
</evidence>
<dbReference type="GO" id="GO:0005344">
    <property type="term" value="F:oxygen carrier activity"/>
    <property type="evidence" value="ECO:0007669"/>
    <property type="project" value="UniProtKB-KW"/>
</dbReference>
<evidence type="ECO:0000256" key="4">
    <source>
        <dbReference type="ARBA" id="ARBA00022621"/>
    </source>
</evidence>
<dbReference type="GO" id="GO:0046872">
    <property type="term" value="F:metal ion binding"/>
    <property type="evidence" value="ECO:0007669"/>
    <property type="project" value="UniProtKB-KW"/>
</dbReference>
<dbReference type="InterPro" id="IPR012292">
    <property type="entry name" value="Globin/Proto"/>
</dbReference>
<evidence type="ECO:0000256" key="8">
    <source>
        <dbReference type="RuleBase" id="RU000356"/>
    </source>
</evidence>
<dbReference type="GeneID" id="20231654"/>